<evidence type="ECO:0000313" key="2">
    <source>
        <dbReference type="EMBL" id="KAL0097004.1"/>
    </source>
</evidence>
<gene>
    <name evidence="2" type="ORF">J3Q64DRAFT_1710929</name>
</gene>
<sequence length="57" mass="7043">MSHFIININFCLHFYSFYILHLLLFLYCLRSHRSKQSLLLQFLGYYIVFSYIVYIII</sequence>
<protein>
    <submittedName>
        <fullName evidence="2">Uncharacterized protein</fullName>
    </submittedName>
</protein>
<feature type="transmembrane region" description="Helical" evidence="1">
    <location>
        <begin position="38"/>
        <end position="56"/>
    </location>
</feature>
<comment type="caution">
    <text evidence="2">The sequence shown here is derived from an EMBL/GenBank/DDBJ whole genome shotgun (WGS) entry which is preliminary data.</text>
</comment>
<organism evidence="2 3">
    <name type="scientific">Phycomyces blakesleeanus</name>
    <dbReference type="NCBI Taxonomy" id="4837"/>
    <lineage>
        <taxon>Eukaryota</taxon>
        <taxon>Fungi</taxon>
        <taxon>Fungi incertae sedis</taxon>
        <taxon>Mucoromycota</taxon>
        <taxon>Mucoromycotina</taxon>
        <taxon>Mucoromycetes</taxon>
        <taxon>Mucorales</taxon>
        <taxon>Phycomycetaceae</taxon>
        <taxon>Phycomyces</taxon>
    </lineage>
</organism>
<name>A0ABR3BDS8_PHYBL</name>
<accession>A0ABR3BDS8</accession>
<keyword evidence="1" id="KW-0472">Membrane</keyword>
<keyword evidence="1" id="KW-1133">Transmembrane helix</keyword>
<dbReference type="EMBL" id="JBCLYO010000001">
    <property type="protein sequence ID" value="KAL0097004.1"/>
    <property type="molecule type" value="Genomic_DNA"/>
</dbReference>
<feature type="transmembrane region" description="Helical" evidence="1">
    <location>
        <begin position="6"/>
        <end position="26"/>
    </location>
</feature>
<keyword evidence="1" id="KW-0812">Transmembrane</keyword>
<proteinExistence type="predicted"/>
<evidence type="ECO:0000313" key="3">
    <source>
        <dbReference type="Proteomes" id="UP001448207"/>
    </source>
</evidence>
<dbReference type="Proteomes" id="UP001448207">
    <property type="component" value="Unassembled WGS sequence"/>
</dbReference>
<keyword evidence="3" id="KW-1185">Reference proteome</keyword>
<evidence type="ECO:0000256" key="1">
    <source>
        <dbReference type="SAM" id="Phobius"/>
    </source>
</evidence>
<reference evidence="2 3" key="1">
    <citation type="submission" date="2024-04" db="EMBL/GenBank/DDBJ databases">
        <title>Symmetric and asymmetric DNA N6-adenine methylation regulates different biological responses in Mucorales.</title>
        <authorList>
            <consortium name="Lawrence Berkeley National Laboratory"/>
            <person name="Lax C."/>
            <person name="Mondo S.J."/>
            <person name="Osorio-Concepcion M."/>
            <person name="Muszewska A."/>
            <person name="Corrochano-Luque M."/>
            <person name="Gutierrez G."/>
            <person name="Riley R."/>
            <person name="Lipzen A."/>
            <person name="Guo J."/>
            <person name="Hundley H."/>
            <person name="Amirebrahimi M."/>
            <person name="Ng V."/>
            <person name="Lorenzo-Gutierrez D."/>
            <person name="Binder U."/>
            <person name="Yang J."/>
            <person name="Song Y."/>
            <person name="Canovas D."/>
            <person name="Navarro E."/>
            <person name="Freitag M."/>
            <person name="Gabaldon T."/>
            <person name="Grigoriev I.V."/>
            <person name="Corrochano L.M."/>
            <person name="Nicolas F.E."/>
            <person name="Garre V."/>
        </authorList>
    </citation>
    <scope>NUCLEOTIDE SEQUENCE [LARGE SCALE GENOMIC DNA]</scope>
    <source>
        <strain evidence="2 3">L51</strain>
    </source>
</reference>